<organism evidence="1 2">
    <name type="scientific">Microthlaspi erraticum</name>
    <dbReference type="NCBI Taxonomy" id="1685480"/>
    <lineage>
        <taxon>Eukaryota</taxon>
        <taxon>Viridiplantae</taxon>
        <taxon>Streptophyta</taxon>
        <taxon>Embryophyta</taxon>
        <taxon>Tracheophyta</taxon>
        <taxon>Spermatophyta</taxon>
        <taxon>Magnoliopsida</taxon>
        <taxon>eudicotyledons</taxon>
        <taxon>Gunneridae</taxon>
        <taxon>Pentapetalae</taxon>
        <taxon>rosids</taxon>
        <taxon>malvids</taxon>
        <taxon>Brassicales</taxon>
        <taxon>Brassicaceae</taxon>
        <taxon>Coluteocarpeae</taxon>
        <taxon>Microthlaspi</taxon>
    </lineage>
</organism>
<dbReference type="OrthoDB" id="896987at2759"/>
<accession>A0A6D2I8W9</accession>
<evidence type="ECO:0000313" key="1">
    <source>
        <dbReference type="EMBL" id="CAA7024171.1"/>
    </source>
</evidence>
<proteinExistence type="predicted"/>
<dbReference type="Proteomes" id="UP000467841">
    <property type="component" value="Unassembled WGS sequence"/>
</dbReference>
<evidence type="ECO:0008006" key="3">
    <source>
        <dbReference type="Google" id="ProtNLM"/>
    </source>
</evidence>
<protein>
    <recommendedName>
        <fullName evidence="3">FBD domain-containing protein</fullName>
    </recommendedName>
</protein>
<dbReference type="AlphaFoldDB" id="A0A6D2I8W9"/>
<dbReference type="EMBL" id="CACVBM020000876">
    <property type="protein sequence ID" value="CAA7024171.1"/>
    <property type="molecule type" value="Genomic_DNA"/>
</dbReference>
<comment type="caution">
    <text evidence="1">The sequence shown here is derived from an EMBL/GenBank/DDBJ whole genome shotgun (WGS) entry which is preliminary data.</text>
</comment>
<reference evidence="1" key="1">
    <citation type="submission" date="2020-01" db="EMBL/GenBank/DDBJ databases">
        <authorList>
            <person name="Mishra B."/>
        </authorList>
    </citation>
    <scope>NUCLEOTIDE SEQUENCE [LARGE SCALE GENOMIC DNA]</scope>
</reference>
<gene>
    <name evidence="1" type="ORF">MERR_LOCUS11406</name>
</gene>
<evidence type="ECO:0000313" key="2">
    <source>
        <dbReference type="Proteomes" id="UP000467841"/>
    </source>
</evidence>
<sequence>MELIDTTVFRGVQNFDVERKKRLLTENVYMSNILVSLMLECGRLETFTCTVSLPRLKILYLEDICVEKDLRVQSKTLKIFRLVLEKTRGAKNSSIEIDAPRFVYMSLRDHQSVRILVKKLSSLFMVEIDSTPTVSSSPFEPLFSRNKDAMSNLFRGYVWCMTYDHCSFYS</sequence>
<name>A0A6D2I8W9_9BRAS</name>
<keyword evidence="2" id="KW-1185">Reference proteome</keyword>